<feature type="domain" description="MD-2-related lipid-recognition" evidence="2">
    <location>
        <begin position="2"/>
        <end position="137"/>
    </location>
</feature>
<dbReference type="GeneID" id="20231335"/>
<keyword evidence="4" id="KW-1185">Reference proteome</keyword>
<dbReference type="KEGG" id="lgi:LOTGIDRAFT_116316"/>
<dbReference type="GO" id="GO:0006689">
    <property type="term" value="P:ganglioside catabolic process"/>
    <property type="evidence" value="ECO:0007669"/>
    <property type="project" value="InterPro"/>
</dbReference>
<dbReference type="CTD" id="20231335"/>
<dbReference type="GO" id="GO:0005319">
    <property type="term" value="F:lipid transporter activity"/>
    <property type="evidence" value="ECO:0007669"/>
    <property type="project" value="TreeGrafter"/>
</dbReference>
<proteinExistence type="predicted"/>
<sequence length="139" mass="14966">MVIVNSLTVSPDPVALPGTVTIGFSVLFKDTVNSPVSTDVQIKKSVFGTFVTIPCIENFGSCHYDDFCTILSGVTCPEEFQEHGIPCNCPFTTGNYTLMPGISFTVDVPFLPSGDYYASANMTSNKQHVGCVELYATFA</sequence>
<dbReference type="OMA" id="LPCVANI"/>
<accession>V3ZWZ2</accession>
<dbReference type="Pfam" id="PF02221">
    <property type="entry name" value="E1_DerP2_DerF2"/>
    <property type="match status" value="1"/>
</dbReference>
<dbReference type="PANTHER" id="PTHR17357">
    <property type="entry name" value="GM2 GANGLIOSIDE ACTIVATOR PROTEIN"/>
    <property type="match status" value="1"/>
</dbReference>
<dbReference type="EMBL" id="KB201549">
    <property type="protein sequence ID" value="ESO96043.1"/>
    <property type="molecule type" value="Genomic_DNA"/>
</dbReference>
<dbReference type="RefSeq" id="XP_009053161.1">
    <property type="nucleotide sequence ID" value="XM_009054913.1"/>
</dbReference>
<dbReference type="SUPFAM" id="SSF63707">
    <property type="entry name" value="Ganglioside M2 (gm2) activator"/>
    <property type="match status" value="1"/>
</dbReference>
<dbReference type="HOGENOM" id="CLU_108261_0_0_1"/>
<dbReference type="InterPro" id="IPR003172">
    <property type="entry name" value="ML_dom"/>
</dbReference>
<dbReference type="STRING" id="225164.V3ZWZ2"/>
<evidence type="ECO:0000259" key="2">
    <source>
        <dbReference type="Pfam" id="PF02221"/>
    </source>
</evidence>
<keyword evidence="1" id="KW-0732">Signal</keyword>
<dbReference type="PANTHER" id="PTHR17357:SF0">
    <property type="entry name" value="GANGLIOSIDE GM2 ACTIVATOR"/>
    <property type="match status" value="1"/>
</dbReference>
<dbReference type="AlphaFoldDB" id="V3ZWZ2"/>
<organism evidence="3 4">
    <name type="scientific">Lottia gigantea</name>
    <name type="common">Giant owl limpet</name>
    <dbReference type="NCBI Taxonomy" id="225164"/>
    <lineage>
        <taxon>Eukaryota</taxon>
        <taxon>Metazoa</taxon>
        <taxon>Spiralia</taxon>
        <taxon>Lophotrochozoa</taxon>
        <taxon>Mollusca</taxon>
        <taxon>Gastropoda</taxon>
        <taxon>Patellogastropoda</taxon>
        <taxon>Lottioidea</taxon>
        <taxon>Lottiidae</taxon>
        <taxon>Lottia</taxon>
    </lineage>
</organism>
<dbReference type="InterPro" id="IPR036846">
    <property type="entry name" value="GM2-AP_sf"/>
</dbReference>
<reference evidence="3 4" key="1">
    <citation type="journal article" date="2013" name="Nature">
        <title>Insights into bilaterian evolution from three spiralian genomes.</title>
        <authorList>
            <person name="Simakov O."/>
            <person name="Marletaz F."/>
            <person name="Cho S.J."/>
            <person name="Edsinger-Gonzales E."/>
            <person name="Havlak P."/>
            <person name="Hellsten U."/>
            <person name="Kuo D.H."/>
            <person name="Larsson T."/>
            <person name="Lv J."/>
            <person name="Arendt D."/>
            <person name="Savage R."/>
            <person name="Osoegawa K."/>
            <person name="de Jong P."/>
            <person name="Grimwood J."/>
            <person name="Chapman J.A."/>
            <person name="Shapiro H."/>
            <person name="Aerts A."/>
            <person name="Otillar R.P."/>
            <person name="Terry A.Y."/>
            <person name="Boore J.L."/>
            <person name="Grigoriev I.V."/>
            <person name="Lindberg D.R."/>
            <person name="Seaver E.C."/>
            <person name="Weisblat D.A."/>
            <person name="Putnam N.H."/>
            <person name="Rokhsar D.S."/>
        </authorList>
    </citation>
    <scope>NUCLEOTIDE SEQUENCE [LARGE SCALE GENOMIC DNA]</scope>
</reference>
<name>V3ZWZ2_LOTGI</name>
<protein>
    <recommendedName>
        <fullName evidence="2">MD-2-related lipid-recognition domain-containing protein</fullName>
    </recommendedName>
</protein>
<dbReference type="GO" id="GO:0008047">
    <property type="term" value="F:enzyme activator activity"/>
    <property type="evidence" value="ECO:0007669"/>
    <property type="project" value="InterPro"/>
</dbReference>
<evidence type="ECO:0000256" key="1">
    <source>
        <dbReference type="ARBA" id="ARBA00022729"/>
    </source>
</evidence>
<dbReference type="Proteomes" id="UP000030746">
    <property type="component" value="Unassembled WGS sequence"/>
</dbReference>
<evidence type="ECO:0000313" key="4">
    <source>
        <dbReference type="Proteomes" id="UP000030746"/>
    </source>
</evidence>
<dbReference type="InterPro" id="IPR028996">
    <property type="entry name" value="GM2-AP"/>
</dbReference>
<dbReference type="OrthoDB" id="6409159at2759"/>
<gene>
    <name evidence="3" type="ORF">LOTGIDRAFT_116316</name>
</gene>
<dbReference type="GO" id="GO:0009898">
    <property type="term" value="C:cytoplasmic side of plasma membrane"/>
    <property type="evidence" value="ECO:0007669"/>
    <property type="project" value="TreeGrafter"/>
</dbReference>
<dbReference type="Gene3D" id="2.70.220.10">
    <property type="entry name" value="Ganglioside GM2 activator"/>
    <property type="match status" value="1"/>
</dbReference>
<evidence type="ECO:0000313" key="3">
    <source>
        <dbReference type="EMBL" id="ESO96043.1"/>
    </source>
</evidence>